<dbReference type="PANTHER" id="PTHR43744">
    <property type="entry name" value="ABC TRANSPORTER PERMEASE PROTEIN MG189-RELATED-RELATED"/>
    <property type="match status" value="1"/>
</dbReference>
<evidence type="ECO:0000313" key="9">
    <source>
        <dbReference type="EMBL" id="MYC94218.1"/>
    </source>
</evidence>
<evidence type="ECO:0000256" key="2">
    <source>
        <dbReference type="ARBA" id="ARBA00022448"/>
    </source>
</evidence>
<dbReference type="EMBL" id="VXMH01000020">
    <property type="protein sequence ID" value="MYC94218.1"/>
    <property type="molecule type" value="Genomic_DNA"/>
</dbReference>
<dbReference type="SUPFAM" id="SSF161098">
    <property type="entry name" value="MetI-like"/>
    <property type="match status" value="1"/>
</dbReference>
<evidence type="ECO:0000256" key="3">
    <source>
        <dbReference type="ARBA" id="ARBA00022475"/>
    </source>
</evidence>
<evidence type="ECO:0000256" key="5">
    <source>
        <dbReference type="ARBA" id="ARBA00022989"/>
    </source>
</evidence>
<dbReference type="InterPro" id="IPR035906">
    <property type="entry name" value="MetI-like_sf"/>
</dbReference>
<dbReference type="PROSITE" id="PS50928">
    <property type="entry name" value="ABC_TM1"/>
    <property type="match status" value="1"/>
</dbReference>
<sequence>MTAYRIRHTASRFLIHLALAGGSAFMLIPFFWLLSSSLKAPHEIYVFPPKWIPDPVRWTNYREVFEVVAVARYTANTMIVTIFSTVGVIISSSMAAYSFARLRFKGRDIVFGLILSTVMLPYVVTMIPVYILFTRLGWIGTYLPLIVPDWFGGPITIFLLRQFFRTIPLELEDAARIDGASRPRIFAQIILPLARPALTVVLVLSLLYNWNDFLAPLIYLHKRDMFTLALGLNALQHFESGLDWTHYVMVLATLMVLPVIIVYFLAQRAFVEGIVLTGLKG</sequence>
<feature type="transmembrane region" description="Helical" evidence="7">
    <location>
        <begin position="78"/>
        <end position="97"/>
    </location>
</feature>
<dbReference type="Pfam" id="PF00528">
    <property type="entry name" value="BPD_transp_1"/>
    <property type="match status" value="1"/>
</dbReference>
<dbReference type="CDD" id="cd06261">
    <property type="entry name" value="TM_PBP2"/>
    <property type="match status" value="1"/>
</dbReference>
<feature type="transmembrane region" description="Helical" evidence="7">
    <location>
        <begin position="244"/>
        <end position="266"/>
    </location>
</feature>
<comment type="caution">
    <text evidence="9">The sequence shown here is derived from an EMBL/GenBank/DDBJ whole genome shotgun (WGS) entry which is preliminary data.</text>
</comment>
<keyword evidence="5 7" id="KW-1133">Transmembrane helix</keyword>
<dbReference type="GO" id="GO:0005886">
    <property type="term" value="C:plasma membrane"/>
    <property type="evidence" value="ECO:0007669"/>
    <property type="project" value="UniProtKB-SubCell"/>
</dbReference>
<evidence type="ECO:0000256" key="7">
    <source>
        <dbReference type="RuleBase" id="RU363032"/>
    </source>
</evidence>
<dbReference type="GO" id="GO:0055085">
    <property type="term" value="P:transmembrane transport"/>
    <property type="evidence" value="ECO:0007669"/>
    <property type="project" value="InterPro"/>
</dbReference>
<accession>A0A6B1D3R9</accession>
<feature type="domain" description="ABC transmembrane type-1" evidence="8">
    <location>
        <begin position="74"/>
        <end position="266"/>
    </location>
</feature>
<name>A0A6B1D3R9_9CHLR</name>
<comment type="similarity">
    <text evidence="7">Belongs to the binding-protein-dependent transport system permease family.</text>
</comment>
<evidence type="ECO:0000259" key="8">
    <source>
        <dbReference type="PROSITE" id="PS50928"/>
    </source>
</evidence>
<keyword evidence="2 7" id="KW-0813">Transport</keyword>
<dbReference type="InterPro" id="IPR000515">
    <property type="entry name" value="MetI-like"/>
</dbReference>
<gene>
    <name evidence="9" type="ORF">F4X14_04545</name>
</gene>
<feature type="transmembrane region" description="Helical" evidence="7">
    <location>
        <begin position="109"/>
        <end position="133"/>
    </location>
</feature>
<dbReference type="Gene3D" id="1.10.3720.10">
    <property type="entry name" value="MetI-like"/>
    <property type="match status" value="1"/>
</dbReference>
<reference evidence="9" key="1">
    <citation type="submission" date="2019-09" db="EMBL/GenBank/DDBJ databases">
        <title>Characterisation of the sponge microbiome using genome-centric metagenomics.</title>
        <authorList>
            <person name="Engelberts J.P."/>
            <person name="Robbins S.J."/>
            <person name="De Goeij J.M."/>
            <person name="Aranda M."/>
            <person name="Bell S.C."/>
            <person name="Webster N.S."/>
        </authorList>
    </citation>
    <scope>NUCLEOTIDE SEQUENCE</scope>
    <source>
        <strain evidence="9">SB0661_bin_32</strain>
    </source>
</reference>
<evidence type="ECO:0000256" key="6">
    <source>
        <dbReference type="ARBA" id="ARBA00023136"/>
    </source>
</evidence>
<organism evidence="9">
    <name type="scientific">Caldilineaceae bacterium SB0661_bin_32</name>
    <dbReference type="NCBI Taxonomy" id="2605255"/>
    <lineage>
        <taxon>Bacteria</taxon>
        <taxon>Bacillati</taxon>
        <taxon>Chloroflexota</taxon>
        <taxon>Caldilineae</taxon>
        <taxon>Caldilineales</taxon>
        <taxon>Caldilineaceae</taxon>
    </lineage>
</organism>
<feature type="transmembrane region" description="Helical" evidence="7">
    <location>
        <begin position="12"/>
        <end position="34"/>
    </location>
</feature>
<protein>
    <submittedName>
        <fullName evidence="9">Carbohydrate ABC transporter permease</fullName>
    </submittedName>
</protein>
<feature type="transmembrane region" description="Helical" evidence="7">
    <location>
        <begin position="145"/>
        <end position="164"/>
    </location>
</feature>
<keyword evidence="3" id="KW-1003">Cell membrane</keyword>
<evidence type="ECO:0000256" key="4">
    <source>
        <dbReference type="ARBA" id="ARBA00022692"/>
    </source>
</evidence>
<keyword evidence="6 7" id="KW-0472">Membrane</keyword>
<proteinExistence type="inferred from homology"/>
<evidence type="ECO:0000256" key="1">
    <source>
        <dbReference type="ARBA" id="ARBA00004651"/>
    </source>
</evidence>
<keyword evidence="4 7" id="KW-0812">Transmembrane</keyword>
<comment type="subcellular location">
    <subcellularLocation>
        <location evidence="1 7">Cell membrane</location>
        <topology evidence="1 7">Multi-pass membrane protein</topology>
    </subcellularLocation>
</comment>
<dbReference type="PANTHER" id="PTHR43744:SF12">
    <property type="entry name" value="ABC TRANSPORTER PERMEASE PROTEIN MG189-RELATED"/>
    <property type="match status" value="1"/>
</dbReference>
<dbReference type="AlphaFoldDB" id="A0A6B1D3R9"/>
<feature type="transmembrane region" description="Helical" evidence="7">
    <location>
        <begin position="185"/>
        <end position="208"/>
    </location>
</feature>